<keyword evidence="2" id="KW-0472">Membrane</keyword>
<proteinExistence type="predicted"/>
<dbReference type="Pfam" id="PF11040">
    <property type="entry name" value="DGF-1_C"/>
    <property type="match status" value="1"/>
</dbReference>
<dbReference type="Proteomes" id="UP000031737">
    <property type="component" value="Unassembled WGS sequence"/>
</dbReference>
<dbReference type="InterPro" id="IPR021004">
    <property type="entry name" value="Dispersed_gene_fam_prot1_dom4"/>
</dbReference>
<feature type="transmembrane region" description="Helical" evidence="2">
    <location>
        <begin position="1020"/>
        <end position="1041"/>
    </location>
</feature>
<feature type="transmembrane region" description="Helical" evidence="2">
    <location>
        <begin position="993"/>
        <end position="1013"/>
    </location>
</feature>
<dbReference type="InterPro" id="IPR021282">
    <property type="entry name" value="Dispersed_gene_fam_prot1_dom5"/>
</dbReference>
<feature type="domain" description="Dispersed gene family protein 1" evidence="3">
    <location>
        <begin position="529"/>
        <end position="614"/>
    </location>
</feature>
<reference evidence="8 9" key="1">
    <citation type="submission" date="2013-07" db="EMBL/GenBank/DDBJ databases">
        <authorList>
            <person name="Stoco P.H."/>
            <person name="Wagner G."/>
            <person name="Gerber A."/>
            <person name="Zaha A."/>
            <person name="Thompson C."/>
            <person name="Bartholomeu D.C."/>
            <person name="Luckemeyer D.D."/>
            <person name="Bahia D."/>
            <person name="Loreto E."/>
            <person name="Prestes E.B."/>
            <person name="Lima F.M."/>
            <person name="Rodrigues-Luiz G."/>
            <person name="Vallejo G.A."/>
            <person name="Filho J.F."/>
            <person name="Monteiro K.M."/>
            <person name="Tyler K.M."/>
            <person name="de Almeida L.G."/>
            <person name="Ortiz M.F."/>
            <person name="Siervo M.A."/>
            <person name="de Moraes M.H."/>
            <person name="Cunha O.L."/>
            <person name="Mendonca-Neto R."/>
            <person name="Silva R."/>
            <person name="Teixeira S.M."/>
            <person name="Murta S.M."/>
            <person name="Sincero T.C."/>
            <person name="Mendes T.A."/>
            <person name="Urmenyi T.P."/>
            <person name="Silva V.G."/>
            <person name="da Rocha W.D."/>
            <person name="Andersson B."/>
            <person name="Romanha A.J."/>
            <person name="Steindel M."/>
            <person name="de Vasconcelos A.T."/>
            <person name="Grisard E.C."/>
        </authorList>
    </citation>
    <scope>NUCLEOTIDE SEQUENCE [LARGE SCALE GENOMIC DNA]</scope>
    <source>
        <strain evidence="8 9">SC58</strain>
    </source>
</reference>
<name>A0A061ITU2_TRYRA</name>
<evidence type="ECO:0000256" key="2">
    <source>
        <dbReference type="SAM" id="Phobius"/>
    </source>
</evidence>
<evidence type="ECO:0000259" key="5">
    <source>
        <dbReference type="Pfam" id="PF11040"/>
    </source>
</evidence>
<feature type="transmembrane region" description="Helical" evidence="2">
    <location>
        <begin position="827"/>
        <end position="844"/>
    </location>
</feature>
<dbReference type="InterPro" id="IPR053915">
    <property type="entry name" value="DGF-1_b-sheet_dom"/>
</dbReference>
<evidence type="ECO:0000313" key="8">
    <source>
        <dbReference type="EMBL" id="ESL05236.1"/>
    </source>
</evidence>
<dbReference type="InterPro" id="IPR021053">
    <property type="entry name" value="Dispersed_gene_fam_prot1_C"/>
</dbReference>
<evidence type="ECO:0000259" key="6">
    <source>
        <dbReference type="Pfam" id="PF22274"/>
    </source>
</evidence>
<keyword evidence="2" id="KW-1133">Transmembrane helix</keyword>
<feature type="transmembrane region" description="Helical" evidence="2">
    <location>
        <begin position="864"/>
        <end position="888"/>
    </location>
</feature>
<feature type="transmembrane region" description="Helical" evidence="2">
    <location>
        <begin position="757"/>
        <end position="782"/>
    </location>
</feature>
<feature type="domain" description="Dispersed gene family protein 1" evidence="4">
    <location>
        <begin position="628"/>
        <end position="747"/>
    </location>
</feature>
<feature type="domain" description="Dispersed gene family protein 1 beta-sheet" evidence="6">
    <location>
        <begin position="185"/>
        <end position="353"/>
    </location>
</feature>
<feature type="region of interest" description="Disordered" evidence="1">
    <location>
        <begin position="1098"/>
        <end position="1148"/>
    </location>
</feature>
<keyword evidence="9" id="KW-1185">Reference proteome</keyword>
<dbReference type="Pfam" id="PF11024">
    <property type="entry name" value="DGF-1_4"/>
    <property type="match status" value="1"/>
</dbReference>
<organism evidence="8 9">
    <name type="scientific">Trypanosoma rangeli SC58</name>
    <dbReference type="NCBI Taxonomy" id="429131"/>
    <lineage>
        <taxon>Eukaryota</taxon>
        <taxon>Discoba</taxon>
        <taxon>Euglenozoa</taxon>
        <taxon>Kinetoplastea</taxon>
        <taxon>Metakinetoplastina</taxon>
        <taxon>Trypanosomatida</taxon>
        <taxon>Trypanosomatidae</taxon>
        <taxon>Trypanosoma</taxon>
        <taxon>Herpetosoma</taxon>
    </lineage>
</organism>
<dbReference type="EMBL" id="AUPL01007129">
    <property type="protein sequence ID" value="ESL05236.1"/>
    <property type="molecule type" value="Genomic_DNA"/>
</dbReference>
<accession>A0A061ITU2</accession>
<feature type="domain" description="Dispersed gene family protein 1 C-terminal" evidence="5">
    <location>
        <begin position="822"/>
        <end position="1079"/>
    </location>
</feature>
<evidence type="ECO:0000313" key="9">
    <source>
        <dbReference type="Proteomes" id="UP000031737"/>
    </source>
</evidence>
<evidence type="ECO:0000259" key="3">
    <source>
        <dbReference type="Pfam" id="PF11024"/>
    </source>
</evidence>
<sequence>MHDTTSSKRWLYAAGAVTATGSTLSFVRNQGLFPRMLSVSVSLAAEAHLRVACNRADGRALSTADEYAAAGFGDAGGIDVVGCDTCDKDTYCYAPGTASANEQGGVCVCACSSGSGHGEACVPVGEPALPPAGGTASGVFLLEGVTVGSVFVVPNGAREVTLRHVVLDGVSPVIYVPWMARDGVRIVVQDVSLRNGAVLYVMGGGGLRGAGMAEGDEGRSVELSVCGMEAMNGAIVLKGAFPVGSALTITDSLLVSVKPTPLVYLPGSGSSPYAPVLVLSDLRLVRSMLIVSGVALVSVLTGGRTVVVDGAALGLVGGGVALDAVVFGGEFALYASARVEAAGGAVLRVSESQVYAARGFVFGNGVAANASAVVVNDNTGALGDGALLVLRVSASFVSGSWLSVRGNAVGGALLSAPSHPRGAELTQSTLTLHGNAGSGSLVMDGTVARGSDGGRFVVGCLTLNGRALLPMNYRSAGIVGDFRSVACDVCDADVSCFAAATRSMPDSCRCRCAEGGYGRDCLPAYLPHVDGCDRMPAKPSLSYTVTPTPPTPTPIPPTPTPPTPTPPTPTPSLSATRYSPTHDGRTETPQVTATTTASVSLSVSLSVSDTWWSDAACPALTVTTTAASGGLTQNDIRDGGGAAPVRLMVALPPPFRWASDPQLGTRLSFVQGSAAQPNGLSGPWGALLRSATWVRNATHPFAVLEMAVPVYGGYFIGADEMIIVRCDAEAVLGGCRGVLLGSFTVTSNAPPALASTLSAITGVVAGATAVAVAVTGGLGSILEMQALGMFARMSCASAQERASSVALPYFLSVFAGVDPLWMVVGNALIAAAFGGVHYGLTAAFQRWRGVDATSAWAVMRFPSLTYLVAHAMHLGIFFGSVFVLAMPGARVQHYAIGVAGVLYGVAFPASACFFIAHHTGASFTEYWQFSKKPLRERLPYPVGYWHPAAQRQMYGSMFTNMKGSYVYWCVFQLSVLCLVGLIAALHPPVGSCHIIYFCMAAVLLAGAGVMIFANMMRLALLTIMHTASFVLLAVLCLINAANYLVPNDGGARAYAAIVLLLIFVLLAITVYSAVVWYVEEHHWQHLREPQRGALEAMLNDDEGSDGDAQRPYDKASSSYRAPAQPRRERVTGNYENAPPGVGRQSRPLHGDAHRNVLSLLDGASGVGGHIDHGLL</sequence>
<feature type="transmembrane region" description="Helical" evidence="2">
    <location>
        <begin position="894"/>
        <end position="916"/>
    </location>
</feature>
<evidence type="ECO:0000259" key="4">
    <source>
        <dbReference type="Pfam" id="PF11038"/>
    </source>
</evidence>
<evidence type="ECO:0000256" key="1">
    <source>
        <dbReference type="SAM" id="MobiDB-lite"/>
    </source>
</evidence>
<dbReference type="OrthoDB" id="250307at2759"/>
<gene>
    <name evidence="8" type="ORF">TRSC58_07129</name>
</gene>
<dbReference type="AlphaFoldDB" id="A0A061ITU2"/>
<dbReference type="VEuPathDB" id="TriTrypDB:TRSC58_07129"/>
<keyword evidence="2" id="KW-0812">Transmembrane</keyword>
<protein>
    <submittedName>
        <fullName evidence="8">Dispersed protein family protein 1 (DGF-1)</fullName>
    </submittedName>
</protein>
<feature type="compositionally biased region" description="Pro residues" evidence="1">
    <location>
        <begin position="547"/>
        <end position="570"/>
    </location>
</feature>
<evidence type="ECO:0000259" key="7">
    <source>
        <dbReference type="Pfam" id="PF22279"/>
    </source>
</evidence>
<dbReference type="Pfam" id="PF11038">
    <property type="entry name" value="DGF-1_5"/>
    <property type="match status" value="1"/>
</dbReference>
<feature type="transmembrane region" description="Helical" evidence="2">
    <location>
        <begin position="1053"/>
        <end position="1078"/>
    </location>
</feature>
<comment type="caution">
    <text evidence="8">The sequence shown here is derived from an EMBL/GenBank/DDBJ whole genome shotgun (WGS) entry which is preliminary data.</text>
</comment>
<feature type="region of interest" description="Disordered" evidence="1">
    <location>
        <begin position="543"/>
        <end position="595"/>
    </location>
</feature>
<dbReference type="InterPro" id="IPR053914">
    <property type="entry name" value="DGF-1_N"/>
</dbReference>
<feature type="transmembrane region" description="Helical" evidence="2">
    <location>
        <begin position="802"/>
        <end position="821"/>
    </location>
</feature>
<feature type="domain" description="Dispersed gene family protein 1 N-terminal" evidence="7">
    <location>
        <begin position="429"/>
        <end position="522"/>
    </location>
</feature>
<feature type="domain" description="Dispersed gene family protein 1 N-terminal" evidence="7">
    <location>
        <begin position="17"/>
        <end position="122"/>
    </location>
</feature>
<dbReference type="Pfam" id="PF22279">
    <property type="entry name" value="DGF-1_N"/>
    <property type="match status" value="2"/>
</dbReference>
<dbReference type="Pfam" id="PF22274">
    <property type="entry name" value="DGF-1_beta-sheet"/>
    <property type="match status" value="1"/>
</dbReference>
<feature type="transmembrane region" description="Helical" evidence="2">
    <location>
        <begin position="965"/>
        <end position="987"/>
    </location>
</feature>